<evidence type="ECO:0000313" key="3">
    <source>
        <dbReference type="Proteomes" id="UP000008915"/>
    </source>
</evidence>
<dbReference type="EMBL" id="CP002344">
    <property type="protein sequence ID" value="ADU52223.1"/>
    <property type="molecule type" value="Genomic_DNA"/>
</dbReference>
<dbReference type="AlphaFoldDB" id="E6SJZ0"/>
<keyword evidence="1" id="KW-0812">Transmembrane</keyword>
<dbReference type="STRING" id="644966.Tmar_2142"/>
<feature type="transmembrane region" description="Helical" evidence="1">
    <location>
        <begin position="42"/>
        <end position="61"/>
    </location>
</feature>
<organism evidence="2 3">
    <name type="scientific">Thermaerobacter marianensis (strain ATCC 700841 / DSM 12885 / JCM 10246 / 7p75a)</name>
    <dbReference type="NCBI Taxonomy" id="644966"/>
    <lineage>
        <taxon>Bacteria</taxon>
        <taxon>Bacillati</taxon>
        <taxon>Bacillota</taxon>
        <taxon>Clostridia</taxon>
        <taxon>Eubacteriales</taxon>
        <taxon>Clostridiales Family XVII. Incertae Sedis</taxon>
        <taxon>Thermaerobacter</taxon>
    </lineage>
</organism>
<dbReference type="Proteomes" id="UP000008915">
    <property type="component" value="Chromosome"/>
</dbReference>
<keyword evidence="1" id="KW-1133">Transmembrane helix</keyword>
<accession>E6SJZ0</accession>
<gene>
    <name evidence="2" type="ordered locus">Tmar_2142</name>
</gene>
<name>E6SJZ0_THEM7</name>
<protein>
    <recommendedName>
        <fullName evidence="4">Ferric oxidoreductase domain-containing protein</fullName>
    </recommendedName>
</protein>
<reference evidence="2 3" key="1">
    <citation type="journal article" date="2010" name="Stand. Genomic Sci.">
        <title>Complete genome sequence of Thermaerobacter marianensis type strain (7p75a).</title>
        <authorList>
            <person name="Han C."/>
            <person name="Gu W."/>
            <person name="Zhang X."/>
            <person name="Lapidus A."/>
            <person name="Nolan M."/>
            <person name="Copeland A."/>
            <person name="Lucas S."/>
            <person name="Del Rio T.G."/>
            <person name="Tice H."/>
            <person name="Cheng J.F."/>
            <person name="Tapia R."/>
            <person name="Goodwin L."/>
            <person name="Pitluck S."/>
            <person name="Pagani I."/>
            <person name="Ivanova N."/>
            <person name="Mavromatis K."/>
            <person name="Mikhailova N."/>
            <person name="Pati A."/>
            <person name="Chen A."/>
            <person name="Palaniappan K."/>
            <person name="Land M."/>
            <person name="Hauser L."/>
            <person name="Chang Y.J."/>
            <person name="Jeffries C.D."/>
            <person name="Schneider S."/>
            <person name="Rohde M."/>
            <person name="Goker M."/>
            <person name="Pukall R."/>
            <person name="Woyke T."/>
            <person name="Bristow J."/>
            <person name="Eisen J.A."/>
            <person name="Markowitz V."/>
            <person name="Hugenholtz P."/>
            <person name="Kyrpides N.C."/>
            <person name="Klenk H.P."/>
            <person name="Detter J.C."/>
        </authorList>
    </citation>
    <scope>NUCLEOTIDE SEQUENCE [LARGE SCALE GENOMIC DNA]</scope>
    <source>
        <strain evidence="3">ATCC 700841 / DSM 12885 / JCM 10246 / 7p75a</strain>
    </source>
</reference>
<feature type="transmembrane region" description="Helical" evidence="1">
    <location>
        <begin position="101"/>
        <end position="120"/>
    </location>
</feature>
<proteinExistence type="predicted"/>
<dbReference type="KEGG" id="tmr:Tmar_2142"/>
<keyword evidence="3" id="KW-1185">Reference proteome</keyword>
<feature type="transmembrane region" description="Helical" evidence="1">
    <location>
        <begin position="68"/>
        <end position="89"/>
    </location>
</feature>
<dbReference type="eggNOG" id="COG4097">
    <property type="taxonomic scope" value="Bacteria"/>
</dbReference>
<evidence type="ECO:0008006" key="4">
    <source>
        <dbReference type="Google" id="ProtNLM"/>
    </source>
</evidence>
<dbReference type="HOGENOM" id="CLU_1757955_0_0_9"/>
<evidence type="ECO:0000313" key="2">
    <source>
        <dbReference type="EMBL" id="ADU52223.1"/>
    </source>
</evidence>
<reference evidence="3" key="2">
    <citation type="journal article" date="2010" name="Stand. Genomic Sci.">
        <title>Complete genome sequence of Thermaerobacter marianensis type strain (7p75aT).</title>
        <authorList>
            <person name="Han C."/>
            <person name="Gu W."/>
            <person name="Zhang X."/>
            <person name="Lapidus A."/>
            <person name="Nolan M."/>
            <person name="Copeland A."/>
            <person name="Lucas S."/>
            <person name="Glavina Del Rio T."/>
            <person name="Tice H."/>
            <person name="Cheng J."/>
            <person name="Tapia R."/>
            <person name="Goodwin L."/>
            <person name="Pitluck S."/>
            <person name="Pagani I."/>
            <person name="Ivanova N."/>
            <person name="Mavromatis K."/>
            <person name="Mikhailova N."/>
            <person name="Pati A."/>
            <person name="Chen A."/>
            <person name="Palaniappan K."/>
            <person name="Land M."/>
            <person name="Hauser L."/>
            <person name="Chang Y."/>
            <person name="Jeffries C."/>
            <person name="Schneider S."/>
            <person name="Rohde M."/>
            <person name="Goker M."/>
            <person name="Pukall R."/>
            <person name="Woyke T."/>
            <person name="Bristow J."/>
            <person name="Eisen J."/>
            <person name="Markowitz V."/>
            <person name="Hugenholtz P."/>
            <person name="Kyrpides N."/>
            <person name="Klenk H."/>
            <person name="Detter J."/>
        </authorList>
    </citation>
    <scope>NUCLEOTIDE SEQUENCE [LARGE SCALE GENOMIC DNA]</scope>
    <source>
        <strain evidence="3">ATCC 700841 / DSM 12885 / JCM 10246 / 7p75a</strain>
    </source>
</reference>
<keyword evidence="1" id="KW-0472">Membrane</keyword>
<evidence type="ECO:0000256" key="1">
    <source>
        <dbReference type="SAM" id="Phobius"/>
    </source>
</evidence>
<sequence>MGLLGMAFTAAHMGGLLVDDYVPFSWAALLVPGAAPVRTGGAALGTLAVYGFLVAVAAAGLRRRLGAGAWQVLHALSVTAFGLALAHGVRTGTDAGLPWMRAMYAGTGTVFLGLCLYRAFNAWQAAWAGNGQAVRGRRLAGVPGRDRW</sequence>